<evidence type="ECO:0000256" key="10">
    <source>
        <dbReference type="ARBA" id="ARBA00023209"/>
    </source>
</evidence>
<evidence type="ECO:0000256" key="7">
    <source>
        <dbReference type="ARBA" id="ARBA00022840"/>
    </source>
</evidence>
<evidence type="ECO:0000256" key="2">
    <source>
        <dbReference type="ARBA" id="ARBA00022516"/>
    </source>
</evidence>
<name>A0A1V9GBS4_9BACT</name>
<dbReference type="STRING" id="550983.A4R26_11085"/>
<keyword evidence="7" id="KW-0067">ATP-binding</keyword>
<dbReference type="PANTHER" id="PTHR12358:SF106">
    <property type="entry name" value="LIPID KINASE YEGS"/>
    <property type="match status" value="1"/>
</dbReference>
<comment type="caution">
    <text evidence="13">The sequence shown here is derived from an EMBL/GenBank/DDBJ whole genome shotgun (WGS) entry which is preliminary data.</text>
</comment>
<dbReference type="InterPro" id="IPR050187">
    <property type="entry name" value="Lipid_Phosphate_FormReg"/>
</dbReference>
<keyword evidence="5" id="KW-0547">Nucleotide-binding</keyword>
<dbReference type="PANTHER" id="PTHR12358">
    <property type="entry name" value="SPHINGOSINE KINASE"/>
    <property type="match status" value="1"/>
</dbReference>
<comment type="cofactor">
    <cofactor evidence="1">
        <name>Mg(2+)</name>
        <dbReference type="ChEBI" id="CHEBI:18420"/>
    </cofactor>
</comment>
<keyword evidence="2" id="KW-0444">Lipid biosynthesis</keyword>
<proteinExistence type="predicted"/>
<dbReference type="NCBIfam" id="TIGR00147">
    <property type="entry name" value="YegS/Rv2252/BmrU family lipid kinase"/>
    <property type="match status" value="1"/>
</dbReference>
<dbReference type="InterPro" id="IPR005218">
    <property type="entry name" value="Diacylglycerol/lipid_kinase"/>
</dbReference>
<keyword evidence="14" id="KW-1185">Reference proteome</keyword>
<evidence type="ECO:0000256" key="3">
    <source>
        <dbReference type="ARBA" id="ARBA00022679"/>
    </source>
</evidence>
<dbReference type="EMBL" id="LWBP01000002">
    <property type="protein sequence ID" value="OQP68030.1"/>
    <property type="molecule type" value="Genomic_DNA"/>
</dbReference>
<dbReference type="InterPro" id="IPR017438">
    <property type="entry name" value="ATP-NAD_kinase_N"/>
</dbReference>
<evidence type="ECO:0000256" key="1">
    <source>
        <dbReference type="ARBA" id="ARBA00001946"/>
    </source>
</evidence>
<dbReference type="Pfam" id="PF19279">
    <property type="entry name" value="YegS_C"/>
    <property type="match status" value="1"/>
</dbReference>
<evidence type="ECO:0000256" key="11">
    <source>
        <dbReference type="ARBA" id="ARBA00023264"/>
    </source>
</evidence>
<evidence type="ECO:0000256" key="6">
    <source>
        <dbReference type="ARBA" id="ARBA00022777"/>
    </source>
</evidence>
<dbReference type="Pfam" id="PF00781">
    <property type="entry name" value="DAGK_cat"/>
    <property type="match status" value="1"/>
</dbReference>
<gene>
    <name evidence="13" type="ORF">A4R26_11085</name>
</gene>
<dbReference type="InterPro" id="IPR045540">
    <property type="entry name" value="YegS/DAGK_C"/>
</dbReference>
<protein>
    <submittedName>
        <fullName evidence="13">Diacylglycerol kinase</fullName>
    </submittedName>
</protein>
<keyword evidence="3" id="KW-0808">Transferase</keyword>
<feature type="domain" description="DAGKc" evidence="12">
    <location>
        <begin position="1"/>
        <end position="129"/>
    </location>
</feature>
<dbReference type="GO" id="GO:0046872">
    <property type="term" value="F:metal ion binding"/>
    <property type="evidence" value="ECO:0007669"/>
    <property type="project" value="UniProtKB-KW"/>
</dbReference>
<evidence type="ECO:0000256" key="9">
    <source>
        <dbReference type="ARBA" id="ARBA00023098"/>
    </source>
</evidence>
<dbReference type="InterPro" id="IPR016064">
    <property type="entry name" value="NAD/diacylglycerol_kinase_sf"/>
</dbReference>
<dbReference type="Proteomes" id="UP000192276">
    <property type="component" value="Unassembled WGS sequence"/>
</dbReference>
<keyword evidence="9" id="KW-0443">Lipid metabolism</keyword>
<dbReference type="SUPFAM" id="SSF111331">
    <property type="entry name" value="NAD kinase/diacylglycerol kinase-like"/>
    <property type="match status" value="1"/>
</dbReference>
<dbReference type="GO" id="GO:0005886">
    <property type="term" value="C:plasma membrane"/>
    <property type="evidence" value="ECO:0007669"/>
    <property type="project" value="TreeGrafter"/>
</dbReference>
<evidence type="ECO:0000313" key="14">
    <source>
        <dbReference type="Proteomes" id="UP000192276"/>
    </source>
</evidence>
<keyword evidence="11" id="KW-1208">Phospholipid metabolism</keyword>
<dbReference type="PROSITE" id="PS50146">
    <property type="entry name" value="DAGK"/>
    <property type="match status" value="1"/>
</dbReference>
<evidence type="ECO:0000313" key="13">
    <source>
        <dbReference type="EMBL" id="OQP68030.1"/>
    </source>
</evidence>
<dbReference type="Gene3D" id="2.60.200.40">
    <property type="match status" value="1"/>
</dbReference>
<reference evidence="14" key="1">
    <citation type="submission" date="2016-04" db="EMBL/GenBank/DDBJ databases">
        <authorList>
            <person name="Chen L."/>
            <person name="Zhuang W."/>
            <person name="Wang G."/>
        </authorList>
    </citation>
    <scope>NUCLEOTIDE SEQUENCE [LARGE SCALE GENOMIC DNA]</scope>
    <source>
        <strain evidence="14">208</strain>
    </source>
</reference>
<dbReference type="AlphaFoldDB" id="A0A1V9GBS4"/>
<keyword evidence="8" id="KW-0460">Magnesium</keyword>
<dbReference type="InterPro" id="IPR001206">
    <property type="entry name" value="Diacylglycerol_kinase_cat_dom"/>
</dbReference>
<evidence type="ECO:0000259" key="12">
    <source>
        <dbReference type="PROSITE" id="PS50146"/>
    </source>
</evidence>
<keyword evidence="6 13" id="KW-0418">Kinase</keyword>
<dbReference type="SMART" id="SM00046">
    <property type="entry name" value="DAGKc"/>
    <property type="match status" value="1"/>
</dbReference>
<accession>A0A1V9GBS4</accession>
<evidence type="ECO:0000256" key="5">
    <source>
        <dbReference type="ARBA" id="ARBA00022741"/>
    </source>
</evidence>
<evidence type="ECO:0000256" key="4">
    <source>
        <dbReference type="ARBA" id="ARBA00022723"/>
    </source>
</evidence>
<dbReference type="RefSeq" id="WP_081160280.1">
    <property type="nucleotide sequence ID" value="NZ_LWBP01000002.1"/>
</dbReference>
<dbReference type="Gene3D" id="3.40.50.10330">
    <property type="entry name" value="Probable inorganic polyphosphate/atp-NAD kinase, domain 1"/>
    <property type="match status" value="1"/>
</dbReference>
<organism evidence="13 14">
    <name type="scientific">Niastella populi</name>
    <dbReference type="NCBI Taxonomy" id="550983"/>
    <lineage>
        <taxon>Bacteria</taxon>
        <taxon>Pseudomonadati</taxon>
        <taxon>Bacteroidota</taxon>
        <taxon>Chitinophagia</taxon>
        <taxon>Chitinophagales</taxon>
        <taxon>Chitinophagaceae</taxon>
        <taxon>Niastella</taxon>
    </lineage>
</organism>
<evidence type="ECO:0000256" key="8">
    <source>
        <dbReference type="ARBA" id="ARBA00022842"/>
    </source>
</evidence>
<dbReference type="GO" id="GO:0016301">
    <property type="term" value="F:kinase activity"/>
    <property type="evidence" value="ECO:0007669"/>
    <property type="project" value="UniProtKB-KW"/>
</dbReference>
<sequence length="300" mass="32762">MQRKIIYLINPISGTKGKSSLKELIATETTNRHIPFEILPTAADGDYSSIKHKIELEHVTDVVICGGDGTVNQVVKALAATNVQFGIIPMGSGNGLALAAGIPKASAKALEIVFTGKAVLTDGFMVNEHFACMLCGLGFDAQVAHQFADQPKRGLGTYASLTTRHFFNAKPYPFRVIANKLEFSTEAFFLSIANSNQFGNNFTIAPQAILSDGLLDVVIVKKIAKPLLLLTVMQQVLAGRIRRIENSMNSPVIYFQTSELFISNPAEAPIHIDGEPWECQRQLHIRVLPQYFKLIHAANG</sequence>
<dbReference type="GO" id="GO:0008654">
    <property type="term" value="P:phospholipid biosynthetic process"/>
    <property type="evidence" value="ECO:0007669"/>
    <property type="project" value="UniProtKB-KW"/>
</dbReference>
<keyword evidence="4" id="KW-0479">Metal-binding</keyword>
<dbReference type="GO" id="GO:0005524">
    <property type="term" value="F:ATP binding"/>
    <property type="evidence" value="ECO:0007669"/>
    <property type="project" value="UniProtKB-KW"/>
</dbReference>
<keyword evidence="10" id="KW-0594">Phospholipid biosynthesis</keyword>
<dbReference type="OrthoDB" id="9786026at2"/>